<evidence type="ECO:0000259" key="1">
    <source>
        <dbReference type="PROSITE" id="PS50097"/>
    </source>
</evidence>
<name>A0A914Q399_9BILA</name>
<dbReference type="CDD" id="cd18186">
    <property type="entry name" value="BTB_POZ_ZBTB_KLHL-like"/>
    <property type="match status" value="1"/>
</dbReference>
<organism evidence="2 3">
    <name type="scientific">Panagrolaimus davidi</name>
    <dbReference type="NCBI Taxonomy" id="227884"/>
    <lineage>
        <taxon>Eukaryota</taxon>
        <taxon>Metazoa</taxon>
        <taxon>Ecdysozoa</taxon>
        <taxon>Nematoda</taxon>
        <taxon>Chromadorea</taxon>
        <taxon>Rhabditida</taxon>
        <taxon>Tylenchina</taxon>
        <taxon>Panagrolaimomorpha</taxon>
        <taxon>Panagrolaimoidea</taxon>
        <taxon>Panagrolaimidae</taxon>
        <taxon>Panagrolaimus</taxon>
    </lineage>
</organism>
<dbReference type="AlphaFoldDB" id="A0A914Q399"/>
<dbReference type="SUPFAM" id="SSF49599">
    <property type="entry name" value="TRAF domain-like"/>
    <property type="match status" value="1"/>
</dbReference>
<dbReference type="InterPro" id="IPR011333">
    <property type="entry name" value="SKP1/BTB/POZ_sf"/>
</dbReference>
<accession>A0A914Q399</accession>
<dbReference type="Proteomes" id="UP000887578">
    <property type="component" value="Unplaced"/>
</dbReference>
<sequence>MSQIPFALQCTIPEDRLIPLKDSTENGRLNSYIVSNIPGFRYCFSIYPNGISEKSREISCIYLFMIFGNEKKVEVDFTFKIESANYSFKYHYIYEKSDSCGACVANTEDFFDPEKKFFVDGKCTINVFGTFKFETHQESISAIEQQKWEGGELGTRLWEEDEDKDFTISVENREIKVHKCVLLFQSNVFRAMFNSKMKESNEKKVEITDFSFDVVETGIKMIYNCNFETTLSMKDLMKLLQFFDKYNIPSLKDKVVPLLISQISAANVCRLTNASILSNSLKLKYKCMEFLADSFASKTPLSDIQILDKDILVTVFQNRLALFLSVVAIRVYLERNI</sequence>
<dbReference type="SUPFAM" id="SSF54695">
    <property type="entry name" value="POZ domain"/>
    <property type="match status" value="1"/>
</dbReference>
<dbReference type="PANTHER" id="PTHR46672:SF1">
    <property type="entry name" value="OS08G0103600 PROTEIN"/>
    <property type="match status" value="1"/>
</dbReference>
<proteinExistence type="predicted"/>
<evidence type="ECO:0000313" key="3">
    <source>
        <dbReference type="WBParaSite" id="PDA_v2.g21635.t1"/>
    </source>
</evidence>
<dbReference type="SMART" id="SM00225">
    <property type="entry name" value="BTB"/>
    <property type="match status" value="1"/>
</dbReference>
<dbReference type="Gene3D" id="3.30.710.10">
    <property type="entry name" value="Potassium Channel Kv1.1, Chain A"/>
    <property type="match status" value="1"/>
</dbReference>
<dbReference type="WBParaSite" id="PDA_v2.g21635.t1">
    <property type="protein sequence ID" value="PDA_v2.g21635.t1"/>
    <property type="gene ID" value="PDA_v2.g21635"/>
</dbReference>
<dbReference type="Gene3D" id="2.60.210.10">
    <property type="entry name" value="Apoptosis, Tumor Necrosis Factor Receptor Associated Protein 2, Chain A"/>
    <property type="match status" value="1"/>
</dbReference>
<dbReference type="PANTHER" id="PTHR46672">
    <property type="entry name" value="OS08G0495500 PROTEIN-RELATED"/>
    <property type="match status" value="1"/>
</dbReference>
<dbReference type="InterPro" id="IPR008974">
    <property type="entry name" value="TRAF-like"/>
</dbReference>
<dbReference type="InterPro" id="IPR044714">
    <property type="entry name" value="AtSIBP1-like"/>
</dbReference>
<protein>
    <submittedName>
        <fullName evidence="3">BTB domain-containing protein</fullName>
    </submittedName>
</protein>
<dbReference type="PROSITE" id="PS50097">
    <property type="entry name" value="BTB"/>
    <property type="match status" value="1"/>
</dbReference>
<dbReference type="CDD" id="cd00121">
    <property type="entry name" value="MATH"/>
    <property type="match status" value="1"/>
</dbReference>
<evidence type="ECO:0000313" key="2">
    <source>
        <dbReference type="Proteomes" id="UP000887578"/>
    </source>
</evidence>
<dbReference type="InterPro" id="IPR002083">
    <property type="entry name" value="MATH/TRAF_dom"/>
</dbReference>
<feature type="domain" description="BTB" evidence="1">
    <location>
        <begin position="164"/>
        <end position="231"/>
    </location>
</feature>
<dbReference type="InterPro" id="IPR000210">
    <property type="entry name" value="BTB/POZ_dom"/>
</dbReference>
<reference evidence="3" key="1">
    <citation type="submission" date="2022-11" db="UniProtKB">
        <authorList>
            <consortium name="WormBaseParasite"/>
        </authorList>
    </citation>
    <scope>IDENTIFICATION</scope>
</reference>
<keyword evidence="2" id="KW-1185">Reference proteome</keyword>
<dbReference type="Pfam" id="PF00651">
    <property type="entry name" value="BTB"/>
    <property type="match status" value="1"/>
</dbReference>